<accession>A0A0P8W4K2</accession>
<keyword evidence="2" id="KW-1185">Reference proteome</keyword>
<gene>
    <name evidence="1" type="ORF">OXPF_37450</name>
</gene>
<dbReference type="RefSeq" id="WP_054876723.1">
    <property type="nucleotide sequence ID" value="NZ_LKET01000056.1"/>
</dbReference>
<organism evidence="1 2">
    <name type="scientific">Oxobacter pfennigii</name>
    <dbReference type="NCBI Taxonomy" id="36849"/>
    <lineage>
        <taxon>Bacteria</taxon>
        <taxon>Bacillati</taxon>
        <taxon>Bacillota</taxon>
        <taxon>Clostridia</taxon>
        <taxon>Eubacteriales</taxon>
        <taxon>Clostridiaceae</taxon>
        <taxon>Oxobacter</taxon>
    </lineage>
</organism>
<dbReference type="STRING" id="36849.OXPF_37450"/>
<evidence type="ECO:0000313" key="1">
    <source>
        <dbReference type="EMBL" id="KPU42691.1"/>
    </source>
</evidence>
<comment type="caution">
    <text evidence="1">The sequence shown here is derived from an EMBL/GenBank/DDBJ whole genome shotgun (WGS) entry which is preliminary data.</text>
</comment>
<proteinExistence type="predicted"/>
<reference evidence="1 2" key="1">
    <citation type="submission" date="2015-09" db="EMBL/GenBank/DDBJ databases">
        <title>Genome sequence of Oxobacter pfennigii DSM 3222.</title>
        <authorList>
            <person name="Poehlein A."/>
            <person name="Bengelsdorf F.R."/>
            <person name="Schiel-Bengelsdorf B."/>
            <person name="Duerre P."/>
            <person name="Daniel R."/>
        </authorList>
    </citation>
    <scope>NUCLEOTIDE SEQUENCE [LARGE SCALE GENOMIC DNA]</scope>
    <source>
        <strain evidence="1 2">DSM 3222</strain>
    </source>
</reference>
<evidence type="ECO:0000313" key="2">
    <source>
        <dbReference type="Proteomes" id="UP000050326"/>
    </source>
</evidence>
<name>A0A0P8W4K2_9CLOT</name>
<dbReference type="Proteomes" id="UP000050326">
    <property type="component" value="Unassembled WGS sequence"/>
</dbReference>
<dbReference type="EMBL" id="LKET01000056">
    <property type="protein sequence ID" value="KPU42691.1"/>
    <property type="molecule type" value="Genomic_DNA"/>
</dbReference>
<sequence>MLIYDDYYEISDLNTGEDELKRYCRDEGLDYLYTVASSEEEPETYSLLIFLKNLLSLPQ</sequence>
<dbReference type="AlphaFoldDB" id="A0A0P8W4K2"/>
<protein>
    <submittedName>
        <fullName evidence="1">Uncharacterized protein</fullName>
    </submittedName>
</protein>